<sequence length="132" mass="15979">MYNNPTHYPYAQYPYHGIPEGYMEYYDDRSGLIDLYPDVYQSVYPRVQEICGRYDLYNNPRMYPQVDSTLIQQMVDEVYQLSTNEVEAEQWGPRGAFRDLITILIIRELLARRRRRPFPGFPPRRPRFGYFY</sequence>
<dbReference type="AlphaFoldDB" id="A0AAC9WEM5"/>
<keyword evidence="3" id="KW-1185">Reference proteome</keyword>
<protein>
    <submittedName>
        <fullName evidence="2">Uncharacterized protein</fullName>
    </submittedName>
</protein>
<dbReference type="Proteomes" id="UP000192478">
    <property type="component" value="Chromosome"/>
</dbReference>
<evidence type="ECO:0000313" key="2">
    <source>
        <dbReference type="EMBL" id="ARE85783.1"/>
    </source>
</evidence>
<organism evidence="2 4">
    <name type="scientific">Clostridium formicaceticum</name>
    <dbReference type="NCBI Taxonomy" id="1497"/>
    <lineage>
        <taxon>Bacteria</taxon>
        <taxon>Bacillati</taxon>
        <taxon>Bacillota</taxon>
        <taxon>Clostridia</taxon>
        <taxon>Eubacteriales</taxon>
        <taxon>Clostridiaceae</taxon>
        <taxon>Clostridium</taxon>
    </lineage>
</organism>
<evidence type="ECO:0000313" key="4">
    <source>
        <dbReference type="Proteomes" id="UP000192478"/>
    </source>
</evidence>
<accession>A0AAC9WEM5</accession>
<dbReference type="RefSeq" id="WP_070965350.1">
    <property type="nucleotide sequence ID" value="NZ_CP017603.1"/>
</dbReference>
<reference evidence="1 3" key="1">
    <citation type="submission" date="2016-10" db="EMBL/GenBank/DDBJ databases">
        <title>Complete Genome Sequence of Acetogen Clostridium formicoaceticum ATCC 27076.</title>
        <authorList>
            <person name="Bao T."/>
            <person name="Cheng C."/>
            <person name="Zhao J."/>
            <person name="Yang S.-T."/>
            <person name="Wang J."/>
            <person name="Wang M."/>
        </authorList>
    </citation>
    <scope>NUCLEOTIDE SEQUENCE [LARGE SCALE GENOMIC DNA]</scope>
    <source>
        <strain evidence="1 3">ATCC 27076</strain>
    </source>
</reference>
<gene>
    <name evidence="1" type="ORF">BJL90_06040</name>
    <name evidence="2" type="ORF">CLFO_00990</name>
</gene>
<evidence type="ECO:0000313" key="1">
    <source>
        <dbReference type="EMBL" id="AOY75495.1"/>
    </source>
</evidence>
<name>A0AAC9WEM5_9CLOT</name>
<dbReference type="KEGG" id="cfm:BJL90_06040"/>
<reference evidence="2 4" key="2">
    <citation type="submission" date="2017-03" db="EMBL/GenBank/DDBJ databases">
        <title>Complete sequence of Clostridium formicaceticum DSM 92.</title>
        <authorList>
            <person name="Poehlein A."/>
            <person name="Karl M."/>
            <person name="Bengelsdorf F.R."/>
            <person name="Duerre P."/>
            <person name="Daniel R."/>
        </authorList>
    </citation>
    <scope>NUCLEOTIDE SEQUENCE [LARGE SCALE GENOMIC DNA]</scope>
    <source>
        <strain evidence="2 4">DSM 92</strain>
    </source>
</reference>
<dbReference type="EMBL" id="CP017603">
    <property type="protein sequence ID" value="AOY75495.1"/>
    <property type="molecule type" value="Genomic_DNA"/>
</dbReference>
<proteinExistence type="predicted"/>
<evidence type="ECO:0000313" key="3">
    <source>
        <dbReference type="Proteomes" id="UP000177894"/>
    </source>
</evidence>
<dbReference type="EMBL" id="CP020559">
    <property type="protein sequence ID" value="ARE85783.1"/>
    <property type="molecule type" value="Genomic_DNA"/>
</dbReference>
<dbReference type="Proteomes" id="UP000177894">
    <property type="component" value="Chromosome"/>
</dbReference>